<protein>
    <submittedName>
        <fullName evidence="1 2">Uncharacterized protein</fullName>
    </submittedName>
</protein>
<gene>
    <name evidence="2" type="primary">20342644</name>
    <name evidence="1" type="ORF">GGTG_02186</name>
</gene>
<dbReference type="Proteomes" id="UP000006039">
    <property type="component" value="Unassembled WGS sequence"/>
</dbReference>
<reference evidence="1" key="3">
    <citation type="submission" date="2010-09" db="EMBL/GenBank/DDBJ databases">
        <title>Annotation of Gaeumannomyces graminis var. tritici R3-111a-1.</title>
        <authorList>
            <consortium name="The Broad Institute Genome Sequencing Platform"/>
            <person name="Ma L.-J."/>
            <person name="Dead R."/>
            <person name="Young S.K."/>
            <person name="Zeng Q."/>
            <person name="Gargeya S."/>
            <person name="Fitzgerald M."/>
            <person name="Haas B."/>
            <person name="Abouelleil A."/>
            <person name="Alvarado L."/>
            <person name="Arachchi H.M."/>
            <person name="Berlin A."/>
            <person name="Brown A."/>
            <person name="Chapman S.B."/>
            <person name="Chen Z."/>
            <person name="Dunbar C."/>
            <person name="Freedman E."/>
            <person name="Gearin G."/>
            <person name="Gellesch M."/>
            <person name="Goldberg J."/>
            <person name="Griggs A."/>
            <person name="Gujja S."/>
            <person name="Heiman D."/>
            <person name="Howarth C."/>
            <person name="Larson L."/>
            <person name="Lui A."/>
            <person name="MacDonald P.J.P."/>
            <person name="Mehta T."/>
            <person name="Montmayeur A."/>
            <person name="Murphy C."/>
            <person name="Neiman D."/>
            <person name="Pearson M."/>
            <person name="Priest M."/>
            <person name="Roberts A."/>
            <person name="Saif S."/>
            <person name="Shea T."/>
            <person name="Shenoy N."/>
            <person name="Sisk P."/>
            <person name="Stolte C."/>
            <person name="Sykes S."/>
            <person name="Yandava C."/>
            <person name="Wortman J."/>
            <person name="Nusbaum C."/>
            <person name="Birren B."/>
        </authorList>
    </citation>
    <scope>NUCLEOTIDE SEQUENCE</scope>
    <source>
        <strain evidence="1">R3-111a-1</strain>
    </source>
</reference>
<dbReference type="EnsemblFungi" id="EJT82212">
    <property type="protein sequence ID" value="EJT82212"/>
    <property type="gene ID" value="GGTG_02186"/>
</dbReference>
<dbReference type="AlphaFoldDB" id="J8V4D4"/>
<evidence type="ECO:0000313" key="2">
    <source>
        <dbReference type="EnsemblFungi" id="EJT82212"/>
    </source>
</evidence>
<name>J8V4D4_GAET3</name>
<dbReference type="GeneID" id="20342644"/>
<proteinExistence type="predicted"/>
<sequence length="116" mass="12352">MERVKLRAWLKSSVRTLTRAVKFCRRSFCCLSTRTKRFSPIIANPVAIGKVTWCGLINPEGARSLLKAKVGFLPKTTNGLGDLSIGLLTKAGGCGVTDCKGLLGSVVTVTDAKVGL</sequence>
<dbReference type="VEuPathDB" id="FungiDB:GGTG_02186"/>
<organism evidence="1">
    <name type="scientific">Gaeumannomyces tritici (strain R3-111a-1)</name>
    <name type="common">Wheat and barley take-all root rot fungus</name>
    <name type="synonym">Gaeumannomyces graminis var. tritici</name>
    <dbReference type="NCBI Taxonomy" id="644352"/>
    <lineage>
        <taxon>Eukaryota</taxon>
        <taxon>Fungi</taxon>
        <taxon>Dikarya</taxon>
        <taxon>Ascomycota</taxon>
        <taxon>Pezizomycotina</taxon>
        <taxon>Sordariomycetes</taxon>
        <taxon>Sordariomycetidae</taxon>
        <taxon>Magnaporthales</taxon>
        <taxon>Magnaporthaceae</taxon>
        <taxon>Gaeumannomyces</taxon>
    </lineage>
</organism>
<dbReference type="RefSeq" id="XP_009218221.1">
    <property type="nucleotide sequence ID" value="XM_009219957.1"/>
</dbReference>
<reference evidence="1" key="2">
    <citation type="submission" date="2010-07" db="EMBL/GenBank/DDBJ databases">
        <authorList>
            <consortium name="The Broad Institute Genome Sequencing Platform"/>
            <consortium name="Broad Institute Genome Sequencing Center for Infectious Disease"/>
            <person name="Ma L.-J."/>
            <person name="Dead R."/>
            <person name="Young S."/>
            <person name="Zeng Q."/>
            <person name="Koehrsen M."/>
            <person name="Alvarado L."/>
            <person name="Berlin A."/>
            <person name="Chapman S.B."/>
            <person name="Chen Z."/>
            <person name="Freedman E."/>
            <person name="Gellesch M."/>
            <person name="Goldberg J."/>
            <person name="Griggs A."/>
            <person name="Gujja S."/>
            <person name="Heilman E.R."/>
            <person name="Heiman D."/>
            <person name="Hepburn T."/>
            <person name="Howarth C."/>
            <person name="Jen D."/>
            <person name="Larson L."/>
            <person name="Mehta T."/>
            <person name="Neiman D."/>
            <person name="Pearson M."/>
            <person name="Roberts A."/>
            <person name="Saif S."/>
            <person name="Shea T."/>
            <person name="Shenoy N."/>
            <person name="Sisk P."/>
            <person name="Stolte C."/>
            <person name="Sykes S."/>
            <person name="Walk T."/>
            <person name="White J."/>
            <person name="Yandava C."/>
            <person name="Haas B."/>
            <person name="Nusbaum C."/>
            <person name="Birren B."/>
        </authorList>
    </citation>
    <scope>NUCLEOTIDE SEQUENCE</scope>
    <source>
        <strain evidence="1">R3-111a-1</strain>
    </source>
</reference>
<keyword evidence="3" id="KW-1185">Reference proteome</keyword>
<evidence type="ECO:0000313" key="3">
    <source>
        <dbReference type="Proteomes" id="UP000006039"/>
    </source>
</evidence>
<reference evidence="2" key="5">
    <citation type="submission" date="2018-04" db="UniProtKB">
        <authorList>
            <consortium name="EnsemblFungi"/>
        </authorList>
    </citation>
    <scope>IDENTIFICATION</scope>
    <source>
        <strain evidence="2">R3-111a-1</strain>
    </source>
</reference>
<reference evidence="3" key="1">
    <citation type="submission" date="2010-07" db="EMBL/GenBank/DDBJ databases">
        <title>The genome sequence of Gaeumannomyces graminis var. tritici strain R3-111a-1.</title>
        <authorList>
            <consortium name="The Broad Institute Genome Sequencing Platform"/>
            <person name="Ma L.-J."/>
            <person name="Dead R."/>
            <person name="Young S."/>
            <person name="Zeng Q."/>
            <person name="Koehrsen M."/>
            <person name="Alvarado L."/>
            <person name="Berlin A."/>
            <person name="Chapman S.B."/>
            <person name="Chen Z."/>
            <person name="Freedman E."/>
            <person name="Gellesch M."/>
            <person name="Goldberg J."/>
            <person name="Griggs A."/>
            <person name="Gujja S."/>
            <person name="Heilman E.R."/>
            <person name="Heiman D."/>
            <person name="Hepburn T."/>
            <person name="Howarth C."/>
            <person name="Jen D."/>
            <person name="Larson L."/>
            <person name="Mehta T."/>
            <person name="Neiman D."/>
            <person name="Pearson M."/>
            <person name="Roberts A."/>
            <person name="Saif S."/>
            <person name="Shea T."/>
            <person name="Shenoy N."/>
            <person name="Sisk P."/>
            <person name="Stolte C."/>
            <person name="Sykes S."/>
            <person name="Walk T."/>
            <person name="White J."/>
            <person name="Yandava C."/>
            <person name="Haas B."/>
            <person name="Nusbaum C."/>
            <person name="Birren B."/>
        </authorList>
    </citation>
    <scope>NUCLEOTIDE SEQUENCE [LARGE SCALE GENOMIC DNA]</scope>
    <source>
        <strain evidence="3">R3-111a-1</strain>
    </source>
</reference>
<evidence type="ECO:0000313" key="1">
    <source>
        <dbReference type="EMBL" id="EJT82212.1"/>
    </source>
</evidence>
<accession>J8V4D4</accession>
<reference evidence="2" key="4">
    <citation type="journal article" date="2015" name="G3 (Bethesda)">
        <title>Genome sequences of three phytopathogenic species of the Magnaporthaceae family of fungi.</title>
        <authorList>
            <person name="Okagaki L.H."/>
            <person name="Nunes C.C."/>
            <person name="Sailsbery J."/>
            <person name="Clay B."/>
            <person name="Brown D."/>
            <person name="John T."/>
            <person name="Oh Y."/>
            <person name="Young N."/>
            <person name="Fitzgerald M."/>
            <person name="Haas B.J."/>
            <person name="Zeng Q."/>
            <person name="Young S."/>
            <person name="Adiconis X."/>
            <person name="Fan L."/>
            <person name="Levin J.Z."/>
            <person name="Mitchell T.K."/>
            <person name="Okubara P.A."/>
            <person name="Farman M.L."/>
            <person name="Kohn L.M."/>
            <person name="Birren B."/>
            <person name="Ma L.-J."/>
            <person name="Dean R.A."/>
        </authorList>
    </citation>
    <scope>NUCLEOTIDE SEQUENCE</scope>
    <source>
        <strain evidence="2">R3-111a-1</strain>
    </source>
</reference>
<feature type="non-terminal residue" evidence="1">
    <location>
        <position position="116"/>
    </location>
</feature>
<dbReference type="EMBL" id="GL385395">
    <property type="protein sequence ID" value="EJT82212.1"/>
    <property type="molecule type" value="Genomic_DNA"/>
</dbReference>